<evidence type="ECO:0000313" key="3">
    <source>
        <dbReference type="Proteomes" id="UP001151760"/>
    </source>
</evidence>
<reference evidence="2" key="1">
    <citation type="journal article" date="2022" name="Int. J. Mol. Sci.">
        <title>Draft Genome of Tanacetum Coccineum: Genomic Comparison of Closely Related Tanacetum-Family Plants.</title>
        <authorList>
            <person name="Yamashiro T."/>
            <person name="Shiraishi A."/>
            <person name="Nakayama K."/>
            <person name="Satake H."/>
        </authorList>
    </citation>
    <scope>NUCLEOTIDE SEQUENCE</scope>
</reference>
<feature type="compositionally biased region" description="Low complexity" evidence="1">
    <location>
        <begin position="28"/>
        <end position="47"/>
    </location>
</feature>
<reference evidence="2" key="2">
    <citation type="submission" date="2022-01" db="EMBL/GenBank/DDBJ databases">
        <authorList>
            <person name="Yamashiro T."/>
            <person name="Shiraishi A."/>
            <person name="Satake H."/>
            <person name="Nakayama K."/>
        </authorList>
    </citation>
    <scope>NUCLEOTIDE SEQUENCE</scope>
</reference>
<feature type="region of interest" description="Disordered" evidence="1">
    <location>
        <begin position="28"/>
        <end position="86"/>
    </location>
</feature>
<feature type="region of interest" description="Disordered" evidence="1">
    <location>
        <begin position="257"/>
        <end position="282"/>
    </location>
</feature>
<feature type="compositionally biased region" description="Basic residues" evidence="1">
    <location>
        <begin position="268"/>
        <end position="277"/>
    </location>
</feature>
<gene>
    <name evidence="2" type="ORF">Tco_0626268</name>
</gene>
<dbReference type="EMBL" id="BQNB010008689">
    <property type="protein sequence ID" value="GJS52906.1"/>
    <property type="molecule type" value="Genomic_DNA"/>
</dbReference>
<keyword evidence="3" id="KW-1185">Reference proteome</keyword>
<proteinExistence type="predicted"/>
<evidence type="ECO:0000313" key="2">
    <source>
        <dbReference type="EMBL" id="GJS52906.1"/>
    </source>
</evidence>
<feature type="compositionally biased region" description="Low complexity" evidence="1">
    <location>
        <begin position="214"/>
        <end position="225"/>
    </location>
</feature>
<protein>
    <submittedName>
        <fullName evidence="2">Uncharacterized protein</fullName>
    </submittedName>
</protein>
<feature type="region of interest" description="Disordered" evidence="1">
    <location>
        <begin position="186"/>
        <end position="225"/>
    </location>
</feature>
<evidence type="ECO:0000256" key="1">
    <source>
        <dbReference type="SAM" id="MobiDB-lite"/>
    </source>
</evidence>
<comment type="caution">
    <text evidence="2">The sequence shown here is derived from an EMBL/GenBank/DDBJ whole genome shotgun (WGS) entry which is preliminary data.</text>
</comment>
<accession>A0ABQ4WJX0</accession>
<sequence length="306" mass="35227">MPYYPNYQPQVATQEELLMFQQFKIQQMHQQQPQQSHKQLHSQPHSEQQSHHLEVEDTEDEEEPLPTPTSKPSRGGRLKSNFRGSKTGCDQKRDTFWYKIQNVYNKEAKKKGFTERTKNMLTGKWTPMNASVLKFNQLVQEIAVHSGENDDDHMSRVHTLYDATVGGKHKWINPDSTLQRRNRLLGTDEEPEHFGDDELPRPPGLQRHAKSQRTGSNSTASSGSNPAAYQEFMAEQYELDRKAVDPISKDCGRHACATNRHTRDGSGRRRYHQRLKGKNPSGISTTSKLVGAAKFMIFNFMHFNFM</sequence>
<organism evidence="2 3">
    <name type="scientific">Tanacetum coccineum</name>
    <dbReference type="NCBI Taxonomy" id="301880"/>
    <lineage>
        <taxon>Eukaryota</taxon>
        <taxon>Viridiplantae</taxon>
        <taxon>Streptophyta</taxon>
        <taxon>Embryophyta</taxon>
        <taxon>Tracheophyta</taxon>
        <taxon>Spermatophyta</taxon>
        <taxon>Magnoliopsida</taxon>
        <taxon>eudicotyledons</taxon>
        <taxon>Gunneridae</taxon>
        <taxon>Pentapetalae</taxon>
        <taxon>asterids</taxon>
        <taxon>campanulids</taxon>
        <taxon>Asterales</taxon>
        <taxon>Asteraceae</taxon>
        <taxon>Asteroideae</taxon>
        <taxon>Anthemideae</taxon>
        <taxon>Anthemidinae</taxon>
        <taxon>Tanacetum</taxon>
    </lineage>
</organism>
<name>A0ABQ4WJX0_9ASTR</name>
<dbReference type="Proteomes" id="UP001151760">
    <property type="component" value="Unassembled WGS sequence"/>
</dbReference>